<dbReference type="Pfam" id="PF13806">
    <property type="entry name" value="Rieske_2"/>
    <property type="match status" value="1"/>
</dbReference>
<keyword evidence="9" id="KW-1185">Reference proteome</keyword>
<evidence type="ECO:0000313" key="9">
    <source>
        <dbReference type="Proteomes" id="UP000027192"/>
    </source>
</evidence>
<dbReference type="SUPFAM" id="SSF50022">
    <property type="entry name" value="ISP domain"/>
    <property type="match status" value="1"/>
</dbReference>
<feature type="domain" description="Rieske" evidence="7">
    <location>
        <begin position="4"/>
        <end position="106"/>
    </location>
</feature>
<accession>A0A066RQ85</accession>
<evidence type="ECO:0000256" key="4">
    <source>
        <dbReference type="ARBA" id="ARBA00023004"/>
    </source>
</evidence>
<dbReference type="NCBIfam" id="TIGR02378">
    <property type="entry name" value="nirD_assim_sml"/>
    <property type="match status" value="1"/>
</dbReference>
<evidence type="ECO:0000259" key="7">
    <source>
        <dbReference type="PROSITE" id="PS51296"/>
    </source>
</evidence>
<dbReference type="GO" id="GO:0042128">
    <property type="term" value="P:nitrate assimilation"/>
    <property type="evidence" value="ECO:0007669"/>
    <property type="project" value="UniProtKB-KW"/>
</dbReference>
<keyword evidence="6" id="KW-0534">Nitrate assimilation</keyword>
<evidence type="ECO:0000256" key="5">
    <source>
        <dbReference type="ARBA" id="ARBA00023014"/>
    </source>
</evidence>
<protein>
    <submittedName>
        <fullName evidence="8">Nitrite reductase</fullName>
    </submittedName>
</protein>
<comment type="caution">
    <text evidence="8">The sequence shown here is derived from an EMBL/GenBank/DDBJ whole genome shotgun (WGS) entry which is preliminary data.</text>
</comment>
<reference evidence="8 9" key="1">
    <citation type="submission" date="2014-04" db="EMBL/GenBank/DDBJ databases">
        <title>Draft genome sequence of Photobacterium halotolerans S2753: a solonamide, ngercheumicin and holomycin producer.</title>
        <authorList>
            <person name="Machado H.R."/>
            <person name="Gram L."/>
        </authorList>
    </citation>
    <scope>NUCLEOTIDE SEQUENCE [LARGE SCALE GENOMIC DNA]</scope>
    <source>
        <strain evidence="8 9">S2753</strain>
    </source>
</reference>
<dbReference type="Gene3D" id="2.102.10.10">
    <property type="entry name" value="Rieske [2Fe-2S] iron-sulphur domain"/>
    <property type="match status" value="1"/>
</dbReference>
<dbReference type="GO" id="GO:0051537">
    <property type="term" value="F:2 iron, 2 sulfur cluster binding"/>
    <property type="evidence" value="ECO:0007669"/>
    <property type="project" value="UniProtKB-KW"/>
</dbReference>
<dbReference type="Proteomes" id="UP000027192">
    <property type="component" value="Unassembled WGS sequence"/>
</dbReference>
<keyword evidence="1" id="KW-0001">2Fe-2S</keyword>
<dbReference type="PANTHER" id="PTHR40562">
    <property type="match status" value="1"/>
</dbReference>
<dbReference type="PROSITE" id="PS51300">
    <property type="entry name" value="NIRD"/>
    <property type="match status" value="1"/>
</dbReference>
<evidence type="ECO:0000256" key="6">
    <source>
        <dbReference type="ARBA" id="ARBA00023063"/>
    </source>
</evidence>
<dbReference type="AlphaFoldDB" id="A0A066RQ85"/>
<dbReference type="GO" id="GO:0008942">
    <property type="term" value="F:nitrite reductase [NAD(P)H] activity"/>
    <property type="evidence" value="ECO:0007669"/>
    <property type="project" value="InterPro"/>
</dbReference>
<keyword evidence="4" id="KW-0408">Iron</keyword>
<organism evidence="8 9">
    <name type="scientific">Photobacterium galatheae</name>
    <dbReference type="NCBI Taxonomy" id="1654360"/>
    <lineage>
        <taxon>Bacteria</taxon>
        <taxon>Pseudomonadati</taxon>
        <taxon>Pseudomonadota</taxon>
        <taxon>Gammaproteobacteria</taxon>
        <taxon>Vibrionales</taxon>
        <taxon>Vibrionaceae</taxon>
        <taxon>Photobacterium</taxon>
    </lineage>
</organism>
<proteinExistence type="predicted"/>
<evidence type="ECO:0000256" key="1">
    <source>
        <dbReference type="ARBA" id="ARBA00022714"/>
    </source>
</evidence>
<sequence length="117" mass="12966">MNWLKVCHLDDLIANSGMGAWVDGTQLALFYVPALQPGVYALDNWDPIGQAFVMARGILGDINGELSVASPLYKQHFSLKTGQCLEQPEVRIRVWPVKVEHGEVWVNTIAPSFLSKS</sequence>
<dbReference type="InterPro" id="IPR036922">
    <property type="entry name" value="Rieske_2Fe-2S_sf"/>
</dbReference>
<keyword evidence="3" id="KW-0560">Oxidoreductase</keyword>
<gene>
    <name evidence="8" type="ORF">EA58_20545</name>
</gene>
<dbReference type="GO" id="GO:0046872">
    <property type="term" value="F:metal ion binding"/>
    <property type="evidence" value="ECO:0007669"/>
    <property type="project" value="UniProtKB-KW"/>
</dbReference>
<dbReference type="InterPro" id="IPR017881">
    <property type="entry name" value="NirD"/>
</dbReference>
<dbReference type="InterPro" id="IPR017941">
    <property type="entry name" value="Rieske_2Fe-2S"/>
</dbReference>
<dbReference type="STRING" id="1654360.EA58_20545"/>
<evidence type="ECO:0000256" key="2">
    <source>
        <dbReference type="ARBA" id="ARBA00022723"/>
    </source>
</evidence>
<keyword evidence="2" id="KW-0479">Metal-binding</keyword>
<dbReference type="RefSeq" id="WP_036756883.1">
    <property type="nucleotide sequence ID" value="NZ_JAGSGC010000018.1"/>
</dbReference>
<dbReference type="InterPro" id="IPR012748">
    <property type="entry name" value="Rieske-like_NirD"/>
</dbReference>
<evidence type="ECO:0000256" key="3">
    <source>
        <dbReference type="ARBA" id="ARBA00023002"/>
    </source>
</evidence>
<dbReference type="OrthoDB" id="516687at2"/>
<dbReference type="EMBL" id="JMIB01000043">
    <property type="protein sequence ID" value="KDM89842.1"/>
    <property type="molecule type" value="Genomic_DNA"/>
</dbReference>
<dbReference type="PANTHER" id="PTHR40562:SF1">
    <property type="entry name" value="NITRITE REDUCTASE (NADH) SMALL SUBUNIT"/>
    <property type="match status" value="1"/>
</dbReference>
<keyword evidence="5" id="KW-0411">Iron-sulfur</keyword>
<dbReference type="CDD" id="cd03529">
    <property type="entry name" value="Rieske_NirD"/>
    <property type="match status" value="1"/>
</dbReference>
<name>A0A066RQ85_9GAMM</name>
<evidence type="ECO:0000313" key="8">
    <source>
        <dbReference type="EMBL" id="KDM89842.1"/>
    </source>
</evidence>
<dbReference type="PROSITE" id="PS51296">
    <property type="entry name" value="RIESKE"/>
    <property type="match status" value="1"/>
</dbReference>